<sequence length="73" mass="8054">AAPLRTPVDKANAGTFRADGRGFDTSAQIRGGVLSARRMTKRIVLPIRDRLLINQSRRTHVTVRHGFTAQKDG</sequence>
<protein>
    <submittedName>
        <fullName evidence="1">Uncharacterized protein</fullName>
    </submittedName>
</protein>
<comment type="caution">
    <text evidence="1">The sequence shown here is derived from an EMBL/GenBank/DDBJ whole genome shotgun (WGS) entry which is preliminary data.</text>
</comment>
<reference evidence="1" key="1">
    <citation type="journal article" date="2012" name="PLoS ONE">
        <title>Gene sets for utilization of primary and secondary nutrition supplies in the distal gut of endangered iberian lynx.</title>
        <authorList>
            <person name="Alcaide M."/>
            <person name="Messina E."/>
            <person name="Richter M."/>
            <person name="Bargiela R."/>
            <person name="Peplies J."/>
            <person name="Huws S.A."/>
            <person name="Newbold C.J."/>
            <person name="Golyshin P.N."/>
            <person name="Simon M.A."/>
            <person name="Lopez G."/>
            <person name="Yakimov M.M."/>
            <person name="Ferrer M."/>
        </authorList>
    </citation>
    <scope>NUCLEOTIDE SEQUENCE</scope>
</reference>
<organism evidence="1">
    <name type="scientific">gut metagenome</name>
    <dbReference type="NCBI Taxonomy" id="749906"/>
    <lineage>
        <taxon>unclassified sequences</taxon>
        <taxon>metagenomes</taxon>
        <taxon>organismal metagenomes</taxon>
    </lineage>
</organism>
<dbReference type="EMBL" id="AMCI01005319">
    <property type="protein sequence ID" value="EJW96365.1"/>
    <property type="molecule type" value="Genomic_DNA"/>
</dbReference>
<name>J9C8Y4_9ZZZZ</name>
<feature type="non-terminal residue" evidence="1">
    <location>
        <position position="1"/>
    </location>
</feature>
<accession>J9C8Y4</accession>
<gene>
    <name evidence="1" type="ORF">EVA_15527</name>
</gene>
<proteinExistence type="predicted"/>
<dbReference type="AlphaFoldDB" id="J9C8Y4"/>
<evidence type="ECO:0000313" key="1">
    <source>
        <dbReference type="EMBL" id="EJW96365.1"/>
    </source>
</evidence>